<dbReference type="AlphaFoldDB" id="F8NJD3"/>
<dbReference type="InterPro" id="IPR002401">
    <property type="entry name" value="Cyt_P450_E_grp-I"/>
</dbReference>
<dbReference type="PANTHER" id="PTHR24305">
    <property type="entry name" value="CYTOCHROME P450"/>
    <property type="match status" value="1"/>
</dbReference>
<dbReference type="GO" id="GO:0004497">
    <property type="term" value="F:monooxygenase activity"/>
    <property type="evidence" value="ECO:0007669"/>
    <property type="project" value="UniProtKB-KW"/>
</dbReference>
<dbReference type="PANTHER" id="PTHR24305:SF166">
    <property type="entry name" value="CYTOCHROME P450 12A4, MITOCHONDRIAL-RELATED"/>
    <property type="match status" value="1"/>
</dbReference>
<evidence type="ECO:0000256" key="4">
    <source>
        <dbReference type="ARBA" id="ARBA00010617"/>
    </source>
</evidence>
<dbReference type="GO" id="GO:0016705">
    <property type="term" value="F:oxidoreductase activity, acting on paired donors, with incorporation or reduction of molecular oxygen"/>
    <property type="evidence" value="ECO:0007669"/>
    <property type="project" value="InterPro"/>
</dbReference>
<dbReference type="EMBL" id="GL945429">
    <property type="protein sequence ID" value="EGO29831.1"/>
    <property type="molecule type" value="Genomic_DNA"/>
</dbReference>
<keyword evidence="10 13" id="KW-0408">Iron</keyword>
<feature type="transmembrane region" description="Helical" evidence="15">
    <location>
        <begin position="15"/>
        <end position="35"/>
    </location>
</feature>
<keyword evidence="11 14" id="KW-0503">Monooxygenase</keyword>
<evidence type="ECO:0000256" key="15">
    <source>
        <dbReference type="SAM" id="Phobius"/>
    </source>
</evidence>
<dbReference type="PRINTS" id="PR00463">
    <property type="entry name" value="EP450I"/>
</dbReference>
<protein>
    <recommendedName>
        <fullName evidence="18">Cytochrome P450</fullName>
    </recommendedName>
</protein>
<feature type="binding site" description="axial binding residue" evidence="13">
    <location>
        <position position="436"/>
    </location>
    <ligand>
        <name>heme</name>
        <dbReference type="ChEBI" id="CHEBI:30413"/>
    </ligand>
    <ligandPart>
        <name>Fe</name>
        <dbReference type="ChEBI" id="CHEBI:18248"/>
    </ligandPart>
</feature>
<dbReference type="GeneID" id="18817651"/>
<reference evidence="17" key="1">
    <citation type="journal article" date="2011" name="Science">
        <title>The plant cell wall-decomposing machinery underlies the functional diversity of forest fungi.</title>
        <authorList>
            <person name="Eastwood D.C."/>
            <person name="Floudas D."/>
            <person name="Binder M."/>
            <person name="Majcherczyk A."/>
            <person name="Schneider P."/>
            <person name="Aerts A."/>
            <person name="Asiegbu F.O."/>
            <person name="Baker S.E."/>
            <person name="Barry K."/>
            <person name="Bendiksby M."/>
            <person name="Blumentritt M."/>
            <person name="Coutinho P.M."/>
            <person name="Cullen D."/>
            <person name="de Vries R.P."/>
            <person name="Gathman A."/>
            <person name="Goodell B."/>
            <person name="Henrissat B."/>
            <person name="Ihrmark K."/>
            <person name="Kauserud H."/>
            <person name="Kohler A."/>
            <person name="LaButti K."/>
            <person name="Lapidus A."/>
            <person name="Lavin J.L."/>
            <person name="Lee Y.-H."/>
            <person name="Lindquist E."/>
            <person name="Lilly W."/>
            <person name="Lucas S."/>
            <person name="Morin E."/>
            <person name="Murat C."/>
            <person name="Oguiza J.A."/>
            <person name="Park J."/>
            <person name="Pisabarro A.G."/>
            <person name="Riley R."/>
            <person name="Rosling A."/>
            <person name="Salamov A."/>
            <person name="Schmidt O."/>
            <person name="Schmutz J."/>
            <person name="Skrede I."/>
            <person name="Stenlid J."/>
            <person name="Wiebenga A."/>
            <person name="Xie X."/>
            <person name="Kuees U."/>
            <person name="Hibbett D.S."/>
            <person name="Hoffmeister D."/>
            <person name="Hoegberg N."/>
            <person name="Martin F."/>
            <person name="Grigoriev I.V."/>
            <person name="Watkinson S.C."/>
        </authorList>
    </citation>
    <scope>NUCLEOTIDE SEQUENCE [LARGE SCALE GENOMIC DNA]</scope>
    <source>
        <strain evidence="17">S7.9</strain>
    </source>
</reference>
<dbReference type="KEGG" id="sla:SERLADRAFT_458122"/>
<keyword evidence="6 15" id="KW-0812">Transmembrane</keyword>
<dbReference type="InterPro" id="IPR036396">
    <property type="entry name" value="Cyt_P450_sf"/>
</dbReference>
<evidence type="ECO:0000256" key="13">
    <source>
        <dbReference type="PIRSR" id="PIRSR602401-1"/>
    </source>
</evidence>
<accession>F8NJD3</accession>
<dbReference type="PRINTS" id="PR00385">
    <property type="entry name" value="P450"/>
</dbReference>
<proteinExistence type="inferred from homology"/>
<dbReference type="PROSITE" id="PS00086">
    <property type="entry name" value="CYTOCHROME_P450"/>
    <property type="match status" value="1"/>
</dbReference>
<evidence type="ECO:0000256" key="14">
    <source>
        <dbReference type="RuleBase" id="RU000461"/>
    </source>
</evidence>
<dbReference type="HOGENOM" id="CLU_001570_5_13_1"/>
<evidence type="ECO:0000256" key="6">
    <source>
        <dbReference type="ARBA" id="ARBA00022692"/>
    </source>
</evidence>
<comment type="similarity">
    <text evidence="4 14">Belongs to the cytochrome P450 family.</text>
</comment>
<comment type="pathway">
    <text evidence="3">Secondary metabolite biosynthesis; terpenoid biosynthesis.</text>
</comment>
<evidence type="ECO:0000256" key="5">
    <source>
        <dbReference type="ARBA" id="ARBA00022617"/>
    </source>
</evidence>
<dbReference type="RefSeq" id="XP_007314073.1">
    <property type="nucleotide sequence ID" value="XM_007314011.1"/>
</dbReference>
<evidence type="ECO:0000256" key="3">
    <source>
        <dbReference type="ARBA" id="ARBA00004721"/>
    </source>
</evidence>
<gene>
    <name evidence="16" type="ORF">SERLADRAFT_458122</name>
</gene>
<evidence type="ECO:0000256" key="12">
    <source>
        <dbReference type="ARBA" id="ARBA00023136"/>
    </source>
</evidence>
<evidence type="ECO:0000256" key="2">
    <source>
        <dbReference type="ARBA" id="ARBA00004370"/>
    </source>
</evidence>
<evidence type="ECO:0000256" key="11">
    <source>
        <dbReference type="ARBA" id="ARBA00023033"/>
    </source>
</evidence>
<evidence type="ECO:0000256" key="8">
    <source>
        <dbReference type="ARBA" id="ARBA00022989"/>
    </source>
</evidence>
<evidence type="ECO:0000313" key="16">
    <source>
        <dbReference type="EMBL" id="EGO29831.1"/>
    </source>
</evidence>
<keyword evidence="5 13" id="KW-0349">Heme</keyword>
<evidence type="ECO:0000256" key="10">
    <source>
        <dbReference type="ARBA" id="ARBA00023004"/>
    </source>
</evidence>
<keyword evidence="7 13" id="KW-0479">Metal-binding</keyword>
<dbReference type="InterPro" id="IPR001128">
    <property type="entry name" value="Cyt_P450"/>
</dbReference>
<sequence>MDSLTSVAARNQSSMILYTTGLVALSLSYALYRLLALPSHLRHLPSVPIWPIVLSYARQEPDDVRIKRLLLPYANKHSEGVVLVWVFGQWMVHILDPQLAFQVNANLRDFPKYFPPWDLLLLRFTGRKNIVTTNGDEWRKISTLIHDAFTIPVPVDVFTSLAKKLFHVIEQTTSTSGDDHKVNWADLAQRYALDAIGYSVAGYNIDAISTESQLANDYNTFMRHTADPLYLALPILEKIIPRKHVFDLMNNIKDKLADMLLAKRLDPGQDIMSFMLRDPTLTKDELRDNISTLFIAGHDTTAGALSMLIYYLAVDQISQKSAREEVIRVLGPSADPSLPLLSANALPYVSACIKEALRNNTPVSYAVPRISGKAVNLGKYYIPSGTAVITNIYGVHHNESVWKDASVFRPERFLTGEDTNQVKHSWIPFNGGPRRCPAQNFAQYELRTLASMLLREYEWTLPEDSIHANGIKNAFSPFALTVPHDLDIIFRKRT</sequence>
<organism evidence="17">
    <name type="scientific">Serpula lacrymans var. lacrymans (strain S7.9)</name>
    <name type="common">Dry rot fungus</name>
    <dbReference type="NCBI Taxonomy" id="578457"/>
    <lineage>
        <taxon>Eukaryota</taxon>
        <taxon>Fungi</taxon>
        <taxon>Dikarya</taxon>
        <taxon>Basidiomycota</taxon>
        <taxon>Agaricomycotina</taxon>
        <taxon>Agaricomycetes</taxon>
        <taxon>Agaricomycetidae</taxon>
        <taxon>Boletales</taxon>
        <taxon>Coniophorineae</taxon>
        <taxon>Serpulaceae</taxon>
        <taxon>Serpula</taxon>
    </lineage>
</organism>
<keyword evidence="12 15" id="KW-0472">Membrane</keyword>
<dbReference type="InterPro" id="IPR050121">
    <property type="entry name" value="Cytochrome_P450_monoxygenase"/>
</dbReference>
<keyword evidence="9 14" id="KW-0560">Oxidoreductase</keyword>
<evidence type="ECO:0000313" key="17">
    <source>
        <dbReference type="Proteomes" id="UP000008064"/>
    </source>
</evidence>
<dbReference type="Pfam" id="PF00067">
    <property type="entry name" value="p450"/>
    <property type="match status" value="1"/>
</dbReference>
<dbReference type="InterPro" id="IPR017972">
    <property type="entry name" value="Cyt_P450_CS"/>
</dbReference>
<dbReference type="GO" id="GO:0016020">
    <property type="term" value="C:membrane"/>
    <property type="evidence" value="ECO:0007669"/>
    <property type="project" value="UniProtKB-SubCell"/>
</dbReference>
<evidence type="ECO:0000256" key="1">
    <source>
        <dbReference type="ARBA" id="ARBA00001971"/>
    </source>
</evidence>
<dbReference type="GO" id="GO:0005506">
    <property type="term" value="F:iron ion binding"/>
    <property type="evidence" value="ECO:0007669"/>
    <property type="project" value="InterPro"/>
</dbReference>
<keyword evidence="8 15" id="KW-1133">Transmembrane helix</keyword>
<name>F8NJD3_SERL9</name>
<evidence type="ECO:0000256" key="9">
    <source>
        <dbReference type="ARBA" id="ARBA00023002"/>
    </source>
</evidence>
<dbReference type="OrthoDB" id="1470350at2759"/>
<comment type="subcellular location">
    <subcellularLocation>
        <location evidence="2">Membrane</location>
    </subcellularLocation>
</comment>
<dbReference type="Gene3D" id="1.10.630.10">
    <property type="entry name" value="Cytochrome P450"/>
    <property type="match status" value="1"/>
</dbReference>
<evidence type="ECO:0000256" key="7">
    <source>
        <dbReference type="ARBA" id="ARBA00022723"/>
    </source>
</evidence>
<dbReference type="GO" id="GO:0020037">
    <property type="term" value="F:heme binding"/>
    <property type="evidence" value="ECO:0007669"/>
    <property type="project" value="InterPro"/>
</dbReference>
<evidence type="ECO:0008006" key="18">
    <source>
        <dbReference type="Google" id="ProtNLM"/>
    </source>
</evidence>
<dbReference type="Proteomes" id="UP000008064">
    <property type="component" value="Unassembled WGS sequence"/>
</dbReference>
<dbReference type="SUPFAM" id="SSF48264">
    <property type="entry name" value="Cytochrome P450"/>
    <property type="match status" value="1"/>
</dbReference>
<comment type="cofactor">
    <cofactor evidence="1 13">
        <name>heme</name>
        <dbReference type="ChEBI" id="CHEBI:30413"/>
    </cofactor>
</comment>